<name>A0A0F8Z4H9_9ZZZZ</name>
<accession>A0A0F8Z4H9</accession>
<comment type="caution">
    <text evidence="2">The sequence shown here is derived from an EMBL/GenBank/DDBJ whole genome shotgun (WGS) entry which is preliminary data.</text>
</comment>
<dbReference type="EMBL" id="LAZR01065728">
    <property type="protein sequence ID" value="KKK54956.1"/>
    <property type="molecule type" value="Genomic_DNA"/>
</dbReference>
<feature type="transmembrane region" description="Helical" evidence="1">
    <location>
        <begin position="61"/>
        <end position="80"/>
    </location>
</feature>
<dbReference type="AlphaFoldDB" id="A0A0F8Z4H9"/>
<keyword evidence="1" id="KW-1133">Transmembrane helix</keyword>
<gene>
    <name evidence="2" type="ORF">LCGC14_3079440</name>
</gene>
<feature type="non-terminal residue" evidence="2">
    <location>
        <position position="1"/>
    </location>
</feature>
<protein>
    <submittedName>
        <fullName evidence="2">Uncharacterized protein</fullName>
    </submittedName>
</protein>
<evidence type="ECO:0000313" key="2">
    <source>
        <dbReference type="EMBL" id="KKK54956.1"/>
    </source>
</evidence>
<sequence length="178" mass="18986">PRTLHARPAGHGCHWAAQLRLATAKTTGVLRERIHATDGQTLYREGCSMAQENMWNRNRGCGCVLPILVVLFLAAVGSLMPDSPQTGFKSNGEYCTIQSSAGAVLGSINEAIHARVNKLCAAKDYDGLAALAATGVVYVIPSGTQALVIDRGIFSTEVKLISGEYAGRYFIVASHLIE</sequence>
<keyword evidence="1" id="KW-0812">Transmembrane</keyword>
<keyword evidence="1" id="KW-0472">Membrane</keyword>
<proteinExistence type="predicted"/>
<evidence type="ECO:0000256" key="1">
    <source>
        <dbReference type="SAM" id="Phobius"/>
    </source>
</evidence>
<reference evidence="2" key="1">
    <citation type="journal article" date="2015" name="Nature">
        <title>Complex archaea that bridge the gap between prokaryotes and eukaryotes.</title>
        <authorList>
            <person name="Spang A."/>
            <person name="Saw J.H."/>
            <person name="Jorgensen S.L."/>
            <person name="Zaremba-Niedzwiedzka K."/>
            <person name="Martijn J."/>
            <person name="Lind A.E."/>
            <person name="van Eijk R."/>
            <person name="Schleper C."/>
            <person name="Guy L."/>
            <person name="Ettema T.J."/>
        </authorList>
    </citation>
    <scope>NUCLEOTIDE SEQUENCE</scope>
</reference>
<organism evidence="2">
    <name type="scientific">marine sediment metagenome</name>
    <dbReference type="NCBI Taxonomy" id="412755"/>
    <lineage>
        <taxon>unclassified sequences</taxon>
        <taxon>metagenomes</taxon>
        <taxon>ecological metagenomes</taxon>
    </lineage>
</organism>